<dbReference type="GO" id="GO:0032153">
    <property type="term" value="C:cell division site"/>
    <property type="evidence" value="ECO:0007669"/>
    <property type="project" value="TreeGrafter"/>
</dbReference>
<keyword evidence="8 12" id="KW-0472">Membrane</keyword>
<keyword evidence="7 12" id="KW-1133">Transmembrane helix</keyword>
<keyword evidence="5" id="KW-0133">Cell shape</keyword>
<evidence type="ECO:0000313" key="13">
    <source>
        <dbReference type="EMBL" id="SVA86375.1"/>
    </source>
</evidence>
<protein>
    <recommendedName>
        <fullName evidence="10">peptidoglycan glycosyltransferase</fullName>
        <ecNumber evidence="10">2.4.99.28</ecNumber>
    </recommendedName>
    <alternativeName>
        <fullName evidence="9">Peptidoglycan polymerase</fullName>
    </alternativeName>
</protein>
<dbReference type="GO" id="GO:0008955">
    <property type="term" value="F:peptidoglycan glycosyltransferase activity"/>
    <property type="evidence" value="ECO:0007669"/>
    <property type="project" value="UniProtKB-EC"/>
</dbReference>
<evidence type="ECO:0000256" key="3">
    <source>
        <dbReference type="ARBA" id="ARBA00022679"/>
    </source>
</evidence>
<evidence type="ECO:0000256" key="9">
    <source>
        <dbReference type="ARBA" id="ARBA00032370"/>
    </source>
</evidence>
<dbReference type="Pfam" id="PF01098">
    <property type="entry name" value="FTSW_RODA_SPOVE"/>
    <property type="match status" value="1"/>
</dbReference>
<feature type="transmembrane region" description="Helical" evidence="12">
    <location>
        <begin position="84"/>
        <end position="105"/>
    </location>
</feature>
<keyword evidence="6" id="KW-0573">Peptidoglycan synthesis</keyword>
<comment type="catalytic activity">
    <reaction evidence="11">
        <text>[GlcNAc-(1-&gt;4)-Mur2Ac(oyl-L-Ala-gamma-D-Glu-L-Lys-D-Ala-D-Ala)](n)-di-trans,octa-cis-undecaprenyl diphosphate + beta-D-GlcNAc-(1-&gt;4)-Mur2Ac(oyl-L-Ala-gamma-D-Glu-L-Lys-D-Ala-D-Ala)-di-trans,octa-cis-undecaprenyl diphosphate = [GlcNAc-(1-&gt;4)-Mur2Ac(oyl-L-Ala-gamma-D-Glu-L-Lys-D-Ala-D-Ala)](n+1)-di-trans,octa-cis-undecaprenyl diphosphate + di-trans,octa-cis-undecaprenyl diphosphate + H(+)</text>
        <dbReference type="Rhea" id="RHEA:23708"/>
        <dbReference type="Rhea" id="RHEA-COMP:9602"/>
        <dbReference type="Rhea" id="RHEA-COMP:9603"/>
        <dbReference type="ChEBI" id="CHEBI:15378"/>
        <dbReference type="ChEBI" id="CHEBI:58405"/>
        <dbReference type="ChEBI" id="CHEBI:60033"/>
        <dbReference type="ChEBI" id="CHEBI:78435"/>
        <dbReference type="EC" id="2.4.99.28"/>
    </reaction>
</comment>
<evidence type="ECO:0000256" key="5">
    <source>
        <dbReference type="ARBA" id="ARBA00022960"/>
    </source>
</evidence>
<dbReference type="EC" id="2.4.99.28" evidence="10"/>
<keyword evidence="2" id="KW-0328">Glycosyltransferase</keyword>
<gene>
    <name evidence="13" type="ORF">METZ01_LOCUS139229</name>
</gene>
<evidence type="ECO:0000256" key="12">
    <source>
        <dbReference type="SAM" id="Phobius"/>
    </source>
</evidence>
<dbReference type="GO" id="GO:0015648">
    <property type="term" value="F:lipid-linked peptidoglycan transporter activity"/>
    <property type="evidence" value="ECO:0007669"/>
    <property type="project" value="TreeGrafter"/>
</dbReference>
<feature type="transmembrane region" description="Helical" evidence="12">
    <location>
        <begin position="52"/>
        <end position="72"/>
    </location>
</feature>
<proteinExistence type="predicted"/>
<name>A0A381ZAQ5_9ZZZZ</name>
<dbReference type="GO" id="GO:0051301">
    <property type="term" value="P:cell division"/>
    <property type="evidence" value="ECO:0007669"/>
    <property type="project" value="InterPro"/>
</dbReference>
<feature type="transmembrane region" description="Helical" evidence="12">
    <location>
        <begin position="27"/>
        <end position="45"/>
    </location>
</feature>
<reference evidence="13" key="1">
    <citation type="submission" date="2018-05" db="EMBL/GenBank/DDBJ databases">
        <authorList>
            <person name="Lanie J.A."/>
            <person name="Ng W.-L."/>
            <person name="Kazmierczak K.M."/>
            <person name="Andrzejewski T.M."/>
            <person name="Davidsen T.M."/>
            <person name="Wayne K.J."/>
            <person name="Tettelin H."/>
            <person name="Glass J.I."/>
            <person name="Rusch D."/>
            <person name="Podicherti R."/>
            <person name="Tsui H.-C.T."/>
            <person name="Winkler M.E."/>
        </authorList>
    </citation>
    <scope>NUCLEOTIDE SEQUENCE</scope>
</reference>
<evidence type="ECO:0000256" key="4">
    <source>
        <dbReference type="ARBA" id="ARBA00022692"/>
    </source>
</evidence>
<evidence type="ECO:0000256" key="10">
    <source>
        <dbReference type="ARBA" id="ARBA00044770"/>
    </source>
</evidence>
<feature type="transmembrane region" description="Helical" evidence="12">
    <location>
        <begin position="282"/>
        <end position="304"/>
    </location>
</feature>
<dbReference type="PANTHER" id="PTHR30474:SF2">
    <property type="entry name" value="PEPTIDOGLYCAN GLYCOSYLTRANSFERASE FTSW-RELATED"/>
    <property type="match status" value="1"/>
</dbReference>
<dbReference type="InterPro" id="IPR001182">
    <property type="entry name" value="FtsW/RodA"/>
</dbReference>
<evidence type="ECO:0000256" key="6">
    <source>
        <dbReference type="ARBA" id="ARBA00022984"/>
    </source>
</evidence>
<dbReference type="GO" id="GO:0005886">
    <property type="term" value="C:plasma membrane"/>
    <property type="evidence" value="ECO:0007669"/>
    <property type="project" value="TreeGrafter"/>
</dbReference>
<feature type="transmembrane region" description="Helical" evidence="12">
    <location>
        <begin position="316"/>
        <end position="337"/>
    </location>
</feature>
<keyword evidence="3" id="KW-0808">Transferase</keyword>
<dbReference type="GO" id="GO:0009252">
    <property type="term" value="P:peptidoglycan biosynthetic process"/>
    <property type="evidence" value="ECO:0007669"/>
    <property type="project" value="UniProtKB-KW"/>
</dbReference>
<dbReference type="PANTHER" id="PTHR30474">
    <property type="entry name" value="CELL CYCLE PROTEIN"/>
    <property type="match status" value="1"/>
</dbReference>
<accession>A0A381ZAQ5</accession>
<comment type="subcellular location">
    <subcellularLocation>
        <location evidence="1">Membrane</location>
        <topology evidence="1">Multi-pass membrane protein</topology>
    </subcellularLocation>
</comment>
<evidence type="ECO:0000256" key="7">
    <source>
        <dbReference type="ARBA" id="ARBA00022989"/>
    </source>
</evidence>
<keyword evidence="4 12" id="KW-0812">Transmembrane</keyword>
<feature type="transmembrane region" description="Helical" evidence="12">
    <location>
        <begin position="165"/>
        <end position="182"/>
    </location>
</feature>
<evidence type="ECO:0000256" key="2">
    <source>
        <dbReference type="ARBA" id="ARBA00022676"/>
    </source>
</evidence>
<evidence type="ECO:0000256" key="11">
    <source>
        <dbReference type="ARBA" id="ARBA00049902"/>
    </source>
</evidence>
<dbReference type="EMBL" id="UINC01020610">
    <property type="protein sequence ID" value="SVA86375.1"/>
    <property type="molecule type" value="Genomic_DNA"/>
</dbReference>
<feature type="transmembrane region" description="Helical" evidence="12">
    <location>
        <begin position="117"/>
        <end position="137"/>
    </location>
</feature>
<feature type="transmembrane region" description="Helical" evidence="12">
    <location>
        <begin position="143"/>
        <end position="160"/>
    </location>
</feature>
<evidence type="ECO:0000256" key="8">
    <source>
        <dbReference type="ARBA" id="ARBA00023136"/>
    </source>
</evidence>
<dbReference type="AlphaFoldDB" id="A0A381ZAQ5"/>
<feature type="transmembrane region" description="Helical" evidence="12">
    <location>
        <begin position="250"/>
        <end position="270"/>
    </location>
</feature>
<evidence type="ECO:0000256" key="1">
    <source>
        <dbReference type="ARBA" id="ARBA00004141"/>
    </source>
</evidence>
<dbReference type="GO" id="GO:0008360">
    <property type="term" value="P:regulation of cell shape"/>
    <property type="evidence" value="ECO:0007669"/>
    <property type="project" value="UniProtKB-KW"/>
</dbReference>
<sequence length="356" mass="39503">MLYSASWNESYIRSGGLTESLFLEGHLKRIILGFFCLFLFLLIDYKNLKPIAPYFLTISIALLIMTKGYYLIRGITSPARWLHISVFSIQTSDVARLSLIIFLAYYLDEIKMRIKNLYKGFLPCIIAIGTIMSFIVIQPDFSTAFMVGTIGLVIIFVAGAKMLHIFISILTGILISIPIIYLKPYRWARIVSFFDKSDIQTNGYQAHQALLSLGNGGLFGVGLGNSTEKNHLLPTPHTDFIFSIIGEELGLLRGTLPLLIIFFLIFYRGLKISQKCTDPFGIFLAIGISTNIVLYAFVNAAVATGLFPVTGLPMPMISYGGSGMVINMIMTGILLNISQAKRSINSGQNWSNLNFG</sequence>
<organism evidence="13">
    <name type="scientific">marine metagenome</name>
    <dbReference type="NCBI Taxonomy" id="408172"/>
    <lineage>
        <taxon>unclassified sequences</taxon>
        <taxon>metagenomes</taxon>
        <taxon>ecological metagenomes</taxon>
    </lineage>
</organism>